<evidence type="ECO:0000256" key="1">
    <source>
        <dbReference type="ARBA" id="ARBA00022741"/>
    </source>
</evidence>
<accession>A0A8R1TST9</accession>
<evidence type="ECO:0000256" key="2">
    <source>
        <dbReference type="ARBA" id="ARBA00023134"/>
    </source>
</evidence>
<dbReference type="GO" id="GO:0005525">
    <property type="term" value="F:GTP binding"/>
    <property type="evidence" value="ECO:0007669"/>
    <property type="project" value="UniProtKB-KW"/>
</dbReference>
<dbReference type="EnsemblMetazoa" id="OVOC3768.1">
    <property type="protein sequence ID" value="OVOC3768.1"/>
    <property type="gene ID" value="WBGene00240577"/>
</dbReference>
<evidence type="ECO:0000313" key="3">
    <source>
        <dbReference type="EnsemblMetazoa" id="OVOC3768.1"/>
    </source>
</evidence>
<sequence>MADRSVYLNYPMNSHSEYYLDKERLHQQKLAGGNKPYMQVKCAVVGDSGVGKTTMLKTLINMEKLDAFYRYEPTILDFEGLDYTNELLKPFFFKIYDTPGKSYFDRLRQLTYLDANVVVICFSIDSRKSFWNAHHRWYDEIRYGFCPKDIPFILTATKTDLRNDPDTINRLQTEGTIVISTEEGKKLAKHIGACAYTECSCKNRESVLEVFREALKSYCNFHNVTETQQIKSLRDKLKHKLEYHKSCALL</sequence>
<dbReference type="InterPro" id="IPR003578">
    <property type="entry name" value="Small_GTPase_Rho"/>
</dbReference>
<reference evidence="4" key="1">
    <citation type="submission" date="2013-10" db="EMBL/GenBank/DDBJ databases">
        <title>Genome sequencing of Onchocerca volvulus.</title>
        <authorList>
            <person name="Cotton J."/>
            <person name="Tsai J."/>
            <person name="Stanley E."/>
            <person name="Tracey A."/>
            <person name="Holroyd N."/>
            <person name="Lustigman S."/>
            <person name="Berriman M."/>
        </authorList>
    </citation>
    <scope>NUCLEOTIDE SEQUENCE</scope>
</reference>
<dbReference type="PROSITE" id="PS51420">
    <property type="entry name" value="RHO"/>
    <property type="match status" value="1"/>
</dbReference>
<dbReference type="InterPro" id="IPR027417">
    <property type="entry name" value="P-loop_NTPase"/>
</dbReference>
<dbReference type="SMART" id="SM00173">
    <property type="entry name" value="RAS"/>
    <property type="match status" value="1"/>
</dbReference>
<dbReference type="Gene3D" id="3.40.50.300">
    <property type="entry name" value="P-loop containing nucleotide triphosphate hydrolases"/>
    <property type="match status" value="1"/>
</dbReference>
<reference evidence="3" key="2">
    <citation type="submission" date="2022-06" db="UniProtKB">
        <authorList>
            <consortium name="EnsemblMetazoa"/>
        </authorList>
    </citation>
    <scope>IDENTIFICATION</scope>
</reference>
<organism evidence="3 4">
    <name type="scientific">Onchocerca volvulus</name>
    <dbReference type="NCBI Taxonomy" id="6282"/>
    <lineage>
        <taxon>Eukaryota</taxon>
        <taxon>Metazoa</taxon>
        <taxon>Ecdysozoa</taxon>
        <taxon>Nematoda</taxon>
        <taxon>Chromadorea</taxon>
        <taxon>Rhabditida</taxon>
        <taxon>Spirurina</taxon>
        <taxon>Spiruromorpha</taxon>
        <taxon>Filarioidea</taxon>
        <taxon>Onchocercidae</taxon>
        <taxon>Onchocerca</taxon>
    </lineage>
</organism>
<keyword evidence="4" id="KW-1185">Reference proteome</keyword>
<dbReference type="CDD" id="cd00157">
    <property type="entry name" value="Rho"/>
    <property type="match status" value="1"/>
</dbReference>
<dbReference type="SMART" id="SM00175">
    <property type="entry name" value="RAB"/>
    <property type="match status" value="1"/>
</dbReference>
<dbReference type="AlphaFoldDB" id="A0A8R1TST9"/>
<evidence type="ECO:0000313" key="4">
    <source>
        <dbReference type="Proteomes" id="UP000024404"/>
    </source>
</evidence>
<keyword evidence="1" id="KW-0547">Nucleotide-binding</keyword>
<dbReference type="PROSITE" id="PS51421">
    <property type="entry name" value="RAS"/>
    <property type="match status" value="1"/>
</dbReference>
<dbReference type="InterPro" id="IPR001806">
    <property type="entry name" value="Small_GTPase"/>
</dbReference>
<protein>
    <submittedName>
        <fullName evidence="3">Uncharacterized protein</fullName>
    </submittedName>
</protein>
<dbReference type="GO" id="GO:0007264">
    <property type="term" value="P:small GTPase-mediated signal transduction"/>
    <property type="evidence" value="ECO:0007669"/>
    <property type="project" value="InterPro"/>
</dbReference>
<dbReference type="Proteomes" id="UP000024404">
    <property type="component" value="Unassembled WGS sequence"/>
</dbReference>
<dbReference type="NCBIfam" id="TIGR00231">
    <property type="entry name" value="small_GTP"/>
    <property type="match status" value="1"/>
</dbReference>
<keyword evidence="2" id="KW-0342">GTP-binding</keyword>
<dbReference type="PROSITE" id="PS51419">
    <property type="entry name" value="RAB"/>
    <property type="match status" value="1"/>
</dbReference>
<dbReference type="PANTHER" id="PTHR24072">
    <property type="entry name" value="RHO FAMILY GTPASE"/>
    <property type="match status" value="1"/>
</dbReference>
<dbReference type="Pfam" id="PF00071">
    <property type="entry name" value="Ras"/>
    <property type="match status" value="1"/>
</dbReference>
<dbReference type="SMART" id="SM00174">
    <property type="entry name" value="RHO"/>
    <property type="match status" value="1"/>
</dbReference>
<dbReference type="EMBL" id="CMVM020000121">
    <property type="status" value="NOT_ANNOTATED_CDS"/>
    <property type="molecule type" value="Genomic_DNA"/>
</dbReference>
<name>A0A8R1TST9_ONCVO</name>
<dbReference type="GO" id="GO:0003924">
    <property type="term" value="F:GTPase activity"/>
    <property type="evidence" value="ECO:0007669"/>
    <property type="project" value="InterPro"/>
</dbReference>
<dbReference type="PRINTS" id="PR00449">
    <property type="entry name" value="RASTRNSFRMNG"/>
</dbReference>
<dbReference type="InterPro" id="IPR005225">
    <property type="entry name" value="Small_GTP-bd"/>
</dbReference>
<dbReference type="SUPFAM" id="SSF52540">
    <property type="entry name" value="P-loop containing nucleoside triphosphate hydrolases"/>
    <property type="match status" value="1"/>
</dbReference>
<proteinExistence type="predicted"/>